<evidence type="ECO:0000256" key="4">
    <source>
        <dbReference type="ARBA" id="ARBA00023239"/>
    </source>
</evidence>
<evidence type="ECO:0000256" key="6">
    <source>
        <dbReference type="RuleBase" id="RU000382"/>
    </source>
</evidence>
<evidence type="ECO:0000313" key="7">
    <source>
        <dbReference type="EMBL" id="PLW87565.1"/>
    </source>
</evidence>
<accession>A0AAP8MGP7</accession>
<evidence type="ECO:0000256" key="1">
    <source>
        <dbReference type="ARBA" id="ARBA00001933"/>
    </source>
</evidence>
<sequence>MSCSKSSRISKFESLFVEDQEKSLLEPADWGSFREEAHRALDIALDFARDRAKAPVWAPLPEYARNIEEGLPRSGAPLTTVVDEIQQRVLPHTLGNTHPRFWGWVNGSGTPSGIVSQLLNGAINANVGGRDHSPIYIERQLIRWMCELFDYPLDAGGIVCTGTSTATLYGLAVARHRTLGDDVRQLGNQDTRLVAYCSAQAHVSVSKAIELMGLGSDALRAIPVQDDFAINAHALAEQIVADRAAGLQPFAVISSVGSVNTGAIDDLQAINAICAEHHCWHHVDGAFGALIALSDTMRPRLAGIEQADSIAFDFHKWMHVPYSSACLLVRDREEHLATFATAHAYLKGENRGVAGGAPWPNDFGIDLSRGFSALGPWMLLKEMGSQRLGAAIERNCRQAAWLGEQVDAHPALERLAPVSLNIVCFRFVTGSIGADQLNRLNRHLVVELQCRGIAVPSFTRLNGNTAIRVCIANHRTTRADLAALIEAVPLLGEELLRAGGEPAAFELQ</sequence>
<keyword evidence="3 5" id="KW-0663">Pyridoxal phosphate</keyword>
<dbReference type="GO" id="GO:0016831">
    <property type="term" value="F:carboxy-lyase activity"/>
    <property type="evidence" value="ECO:0007669"/>
    <property type="project" value="UniProtKB-KW"/>
</dbReference>
<dbReference type="GO" id="GO:0030170">
    <property type="term" value="F:pyridoxal phosphate binding"/>
    <property type="evidence" value="ECO:0007669"/>
    <property type="project" value="InterPro"/>
</dbReference>
<name>A0AAP8MGP7_9GAMM</name>
<comment type="similarity">
    <text evidence="6">Belongs to the group II decarboxylase family.</text>
</comment>
<dbReference type="PANTHER" id="PTHR11999">
    <property type="entry name" value="GROUP II PYRIDOXAL-5-PHOSPHATE DECARBOXYLASE"/>
    <property type="match status" value="1"/>
</dbReference>
<dbReference type="GO" id="GO:0019752">
    <property type="term" value="P:carboxylic acid metabolic process"/>
    <property type="evidence" value="ECO:0007669"/>
    <property type="project" value="InterPro"/>
</dbReference>
<evidence type="ECO:0000256" key="5">
    <source>
        <dbReference type="PIRSR" id="PIRSR602129-50"/>
    </source>
</evidence>
<dbReference type="InterPro" id="IPR015421">
    <property type="entry name" value="PyrdxlP-dep_Trfase_major"/>
</dbReference>
<evidence type="ECO:0000256" key="3">
    <source>
        <dbReference type="ARBA" id="ARBA00022898"/>
    </source>
</evidence>
<dbReference type="InterPro" id="IPR010977">
    <property type="entry name" value="Aromatic_deC"/>
</dbReference>
<comment type="caution">
    <text evidence="7">The sequence shown here is derived from an EMBL/GenBank/DDBJ whole genome shotgun (WGS) entry which is preliminary data.</text>
</comment>
<evidence type="ECO:0000313" key="8">
    <source>
        <dbReference type="Proteomes" id="UP000235162"/>
    </source>
</evidence>
<dbReference type="PANTHER" id="PTHR11999:SF70">
    <property type="entry name" value="MIP05841P"/>
    <property type="match status" value="1"/>
</dbReference>
<dbReference type="GO" id="GO:0006520">
    <property type="term" value="P:amino acid metabolic process"/>
    <property type="evidence" value="ECO:0007669"/>
    <property type="project" value="InterPro"/>
</dbReference>
<dbReference type="InterPro" id="IPR015424">
    <property type="entry name" value="PyrdxlP-dep_Trfase"/>
</dbReference>
<protein>
    <submittedName>
        <fullName evidence="7">Cytochrome D ubiquinol oxidase subunit I</fullName>
    </submittedName>
</protein>
<comment type="cofactor">
    <cofactor evidence="1 5 6">
        <name>pyridoxal 5'-phosphate</name>
        <dbReference type="ChEBI" id="CHEBI:597326"/>
    </cofactor>
</comment>
<keyword evidence="2" id="KW-0210">Decarboxylase</keyword>
<feature type="modified residue" description="N6-(pyridoxal phosphate)lysine" evidence="5">
    <location>
        <position position="316"/>
    </location>
</feature>
<evidence type="ECO:0000256" key="2">
    <source>
        <dbReference type="ARBA" id="ARBA00022793"/>
    </source>
</evidence>
<dbReference type="EMBL" id="PKUR01000001">
    <property type="protein sequence ID" value="PLW87565.1"/>
    <property type="molecule type" value="Genomic_DNA"/>
</dbReference>
<dbReference type="PRINTS" id="PR00800">
    <property type="entry name" value="YHDCRBOXLASE"/>
</dbReference>
<dbReference type="SUPFAM" id="SSF53383">
    <property type="entry name" value="PLP-dependent transferases"/>
    <property type="match status" value="1"/>
</dbReference>
<reference evidence="7 8" key="1">
    <citation type="submission" date="2018-01" db="EMBL/GenBank/DDBJ databases">
        <title>The draft genome sequence of Halioglobus japonicus S1-36.</title>
        <authorList>
            <person name="Du Z.-J."/>
            <person name="Shi M.-J."/>
        </authorList>
    </citation>
    <scope>NUCLEOTIDE SEQUENCE [LARGE SCALE GENOMIC DNA]</scope>
    <source>
        <strain evidence="7 8">S1-36</strain>
    </source>
</reference>
<dbReference type="InterPro" id="IPR002129">
    <property type="entry name" value="PyrdxlP-dep_de-COase"/>
</dbReference>
<dbReference type="AlphaFoldDB" id="A0AAP8MGP7"/>
<keyword evidence="8" id="KW-1185">Reference proteome</keyword>
<dbReference type="Gene3D" id="3.90.1150.170">
    <property type="match status" value="2"/>
</dbReference>
<organism evidence="7 8">
    <name type="scientific">Halioglobus japonicus</name>
    <dbReference type="NCBI Taxonomy" id="930805"/>
    <lineage>
        <taxon>Bacteria</taxon>
        <taxon>Pseudomonadati</taxon>
        <taxon>Pseudomonadota</taxon>
        <taxon>Gammaproteobacteria</taxon>
        <taxon>Cellvibrionales</taxon>
        <taxon>Halieaceae</taxon>
        <taxon>Halioglobus</taxon>
    </lineage>
</organism>
<dbReference type="Pfam" id="PF00282">
    <property type="entry name" value="Pyridoxal_deC"/>
    <property type="match status" value="1"/>
</dbReference>
<gene>
    <name evidence="7" type="ORF">C0029_02990</name>
</gene>
<proteinExistence type="inferred from homology"/>
<keyword evidence="4 6" id="KW-0456">Lyase</keyword>
<dbReference type="Gene3D" id="3.40.640.10">
    <property type="entry name" value="Type I PLP-dependent aspartate aminotransferase-like (Major domain)"/>
    <property type="match status" value="1"/>
</dbReference>
<dbReference type="Proteomes" id="UP000235162">
    <property type="component" value="Unassembled WGS sequence"/>
</dbReference>